<proteinExistence type="predicted"/>
<evidence type="ECO:0000313" key="3">
    <source>
        <dbReference type="EMBL" id="GHE79129.1"/>
    </source>
</evidence>
<sequence length="190" mass="21787">MRPLLSLILVFCFSSSAIAQETLTKALAQQYFNAIEQLQQLQQQYPELDKQMDDFSYTDKTKFLSKVQELSFYPQINSAIQTAGLSGVEQLYDLSMRIIGGVMAVQMEQMPSGENIDALLAMKQQAVEQMQKANMPKEVREKMLKTLEEQEKNMMGMLKMGKNVSPEDKKFIKENLDWVMANMPEDHDDN</sequence>
<gene>
    <name evidence="3" type="ORF">GCM10011501_03830</name>
</gene>
<name>A0ABQ3ICK4_9GAMM</name>
<dbReference type="Proteomes" id="UP000626370">
    <property type="component" value="Unassembled WGS sequence"/>
</dbReference>
<evidence type="ECO:0000256" key="1">
    <source>
        <dbReference type="SAM" id="Coils"/>
    </source>
</evidence>
<keyword evidence="2" id="KW-0732">Signal</keyword>
<organism evidence="3 4">
    <name type="scientific">Thalassotalea profundi</name>
    <dbReference type="NCBI Taxonomy" id="2036687"/>
    <lineage>
        <taxon>Bacteria</taxon>
        <taxon>Pseudomonadati</taxon>
        <taxon>Pseudomonadota</taxon>
        <taxon>Gammaproteobacteria</taxon>
        <taxon>Alteromonadales</taxon>
        <taxon>Colwelliaceae</taxon>
        <taxon>Thalassotalea</taxon>
    </lineage>
</organism>
<keyword evidence="1" id="KW-0175">Coiled coil</keyword>
<reference evidence="4" key="1">
    <citation type="journal article" date="2019" name="Int. J. Syst. Evol. Microbiol.">
        <title>The Global Catalogue of Microorganisms (GCM) 10K type strain sequencing project: providing services to taxonomists for standard genome sequencing and annotation.</title>
        <authorList>
            <consortium name="The Broad Institute Genomics Platform"/>
            <consortium name="The Broad Institute Genome Sequencing Center for Infectious Disease"/>
            <person name="Wu L."/>
            <person name="Ma J."/>
        </authorList>
    </citation>
    <scope>NUCLEOTIDE SEQUENCE [LARGE SCALE GENOMIC DNA]</scope>
    <source>
        <strain evidence="4">CGMCC 1.15922</strain>
    </source>
</reference>
<feature type="signal peptide" evidence="2">
    <location>
        <begin position="1"/>
        <end position="19"/>
    </location>
</feature>
<accession>A0ABQ3ICK4</accession>
<feature type="coiled-coil region" evidence="1">
    <location>
        <begin position="24"/>
        <end position="51"/>
    </location>
</feature>
<protein>
    <submittedName>
        <fullName evidence="3">Uncharacterized protein</fullName>
    </submittedName>
</protein>
<feature type="chain" id="PRO_5045203335" evidence="2">
    <location>
        <begin position="20"/>
        <end position="190"/>
    </location>
</feature>
<evidence type="ECO:0000256" key="2">
    <source>
        <dbReference type="SAM" id="SignalP"/>
    </source>
</evidence>
<dbReference type="RefSeq" id="WP_189376381.1">
    <property type="nucleotide sequence ID" value="NZ_BNAH01000001.1"/>
</dbReference>
<evidence type="ECO:0000313" key="4">
    <source>
        <dbReference type="Proteomes" id="UP000626370"/>
    </source>
</evidence>
<comment type="caution">
    <text evidence="3">The sequence shown here is derived from an EMBL/GenBank/DDBJ whole genome shotgun (WGS) entry which is preliminary data.</text>
</comment>
<dbReference type="EMBL" id="BNAH01000001">
    <property type="protein sequence ID" value="GHE79129.1"/>
    <property type="molecule type" value="Genomic_DNA"/>
</dbReference>
<keyword evidence="4" id="KW-1185">Reference proteome</keyword>